<dbReference type="GO" id="GO:0005548">
    <property type="term" value="F:phospholipid transporter activity"/>
    <property type="evidence" value="ECO:0007669"/>
    <property type="project" value="InterPro"/>
</dbReference>
<protein>
    <recommendedName>
        <fullName evidence="3">Phosphatidylinositol transfer protein N-terminal domain-containing protein</fullName>
    </recommendedName>
</protein>
<feature type="region of interest" description="Disordered" evidence="1">
    <location>
        <begin position="304"/>
        <end position="331"/>
    </location>
</feature>
<dbReference type="EMBL" id="KQ001697">
    <property type="protein sequence ID" value="KJP86253.1"/>
    <property type="molecule type" value="Genomic_DNA"/>
</dbReference>
<keyword evidence="2" id="KW-0472">Membrane</keyword>
<dbReference type="OrthoDB" id="18453at2759"/>
<dbReference type="VEuPathDB" id="PlasmoDB:AK88_04067"/>
<dbReference type="RefSeq" id="XP_012337100.1">
    <property type="nucleotide sequence ID" value="XM_012481677.1"/>
</dbReference>
<evidence type="ECO:0000259" key="3">
    <source>
        <dbReference type="Pfam" id="PF02121"/>
    </source>
</evidence>
<feature type="compositionally biased region" description="Low complexity" evidence="1">
    <location>
        <begin position="386"/>
        <end position="400"/>
    </location>
</feature>
<name>A0A0D9QH15_PLAFR</name>
<evidence type="ECO:0000313" key="5">
    <source>
        <dbReference type="Proteomes" id="UP000054561"/>
    </source>
</evidence>
<keyword evidence="5" id="KW-1185">Reference proteome</keyword>
<feature type="region of interest" description="Disordered" evidence="1">
    <location>
        <begin position="357"/>
        <end position="568"/>
    </location>
</feature>
<reference evidence="4 5" key="1">
    <citation type="submission" date="2014-03" db="EMBL/GenBank/DDBJ databases">
        <title>The Genome Sequence of Plasmodium fragile nilgiri.</title>
        <authorList>
            <consortium name="The Broad Institute Genomics Platform"/>
            <consortium name="The Broad Institute Genome Sequencing Center for Infectious Disease"/>
            <person name="Neafsey D."/>
            <person name="Duraisingh M."/>
            <person name="Young S.K."/>
            <person name="Zeng Q."/>
            <person name="Gargeya S."/>
            <person name="Abouelleil A."/>
            <person name="Alvarado L."/>
            <person name="Chapman S.B."/>
            <person name="Gainer-Dewar J."/>
            <person name="Goldberg J."/>
            <person name="Griggs A."/>
            <person name="Gujja S."/>
            <person name="Hansen M."/>
            <person name="Howarth C."/>
            <person name="Imamovic A."/>
            <person name="Larimer J."/>
            <person name="Pearson M."/>
            <person name="Poon T.W."/>
            <person name="Priest M."/>
            <person name="Roberts A."/>
            <person name="Saif S."/>
            <person name="Shea T."/>
            <person name="Sykes S."/>
            <person name="Wortman J."/>
            <person name="Nusbaum C."/>
            <person name="Birren B."/>
        </authorList>
    </citation>
    <scope>NUCLEOTIDE SEQUENCE [LARGE SCALE GENOMIC DNA]</scope>
    <source>
        <strain evidence="5">nilgiri</strain>
    </source>
</reference>
<feature type="transmembrane region" description="Helical" evidence="2">
    <location>
        <begin position="850"/>
        <end position="870"/>
    </location>
</feature>
<gene>
    <name evidence="4" type="ORF">AK88_04067</name>
</gene>
<feature type="compositionally biased region" description="Basic and acidic residues" evidence="1">
    <location>
        <begin position="507"/>
        <end position="517"/>
    </location>
</feature>
<feature type="compositionally biased region" description="Low complexity" evidence="1">
    <location>
        <begin position="304"/>
        <end position="329"/>
    </location>
</feature>
<feature type="transmembrane region" description="Helical" evidence="2">
    <location>
        <begin position="823"/>
        <end position="843"/>
    </location>
</feature>
<dbReference type="PANTHER" id="PTHR10658">
    <property type="entry name" value="PHOSPHATIDYLINOSITOL TRANSFER PROTEIN"/>
    <property type="match status" value="1"/>
</dbReference>
<evidence type="ECO:0000256" key="1">
    <source>
        <dbReference type="SAM" id="MobiDB-lite"/>
    </source>
</evidence>
<keyword evidence="2" id="KW-1133">Transmembrane helix</keyword>
<dbReference type="GeneID" id="24269381"/>
<dbReference type="InterPro" id="IPR055261">
    <property type="entry name" value="PI_transfer_N"/>
</dbReference>
<feature type="compositionally biased region" description="Acidic residues" evidence="1">
    <location>
        <begin position="465"/>
        <end position="506"/>
    </location>
</feature>
<proteinExistence type="predicted"/>
<feature type="compositionally biased region" description="Acidic residues" evidence="1">
    <location>
        <begin position="558"/>
        <end position="567"/>
    </location>
</feature>
<evidence type="ECO:0000313" key="4">
    <source>
        <dbReference type="EMBL" id="KJP86253.1"/>
    </source>
</evidence>
<feature type="domain" description="Phosphatidylinositol transfer protein N-terminal" evidence="3">
    <location>
        <begin position="1"/>
        <end position="256"/>
    </location>
</feature>
<dbReference type="InterPro" id="IPR001666">
    <property type="entry name" value="PI_transfer"/>
</dbReference>
<dbReference type="Gene3D" id="3.30.530.20">
    <property type="match status" value="1"/>
</dbReference>
<feature type="compositionally biased region" description="Low complexity" evidence="1">
    <location>
        <begin position="524"/>
        <end position="534"/>
    </location>
</feature>
<sequence length="967" mass="110867">MKLVEFRVTMPLSMEEYNLCQRYLLAKMTCEDADNAITGMGCNNRTDGKSLVLFKKGKAEDENGETVDYTFKRMNLVNKVPKWLQNFVDPNYCLIDEKSWNNHPKLRTVYEARGFPRARVEVDSTFRPGHNTEDNVFNLSDEVLAERKVILVDIVKDSAYCREYYPEEDPTLYYSEKAQRGKLDDNWIEKSKVLITCYKLFHIDIPYFGVFCSKLENWIVSAIKESLVKYHRKSFCWIDEWVDLSEEQIHKFEEEIIERIENFWKEIGLDVETDSTLAVQYMAERQARGIYPQVSYTCLHGDNSSKNCNSSDSTKSDSSSASSSKCCAKSGKDNGTTTLYHANVTKAQLKKCSQLKSVKKGRNGKKKRKKVKGGEEGKKCKKCAKSKGNVKQQQEQGQVNGEEKQAGEREQQKLDSCQRQGNHTEEGVCSKLRGPDAATNDMEGDVEKLQSGEETPTTDSHTLHEDEEEDEQGEEDEDEDGSSGDDDDEDDDEDDDDEDGEEDEDSSEHVDHEEHPTSRKKSSASKSIKGNSSKGQTNRTNSKHSVSSSTDQEKNVEEVEEEIEESEILATSSDANIRSRILREVHHVDEDILLSEEPQQHGKEKEGEVVTPMAGVTNDRDSIVQKNLNKGVVKKGIQPHDGMVLHAEYLREEDEEGDGLWKLNHVFISRNKISFEEEGIMIPWSRKQYLKSLNVMRMGKFKGRDDVLVRNGLPSRMKMLNNEKRVQMNKCKMTDAENNGEGGNDLFAPIDLDSFYGLQGEGRRESTFWNEHSAQHNDAGAILKSFNVVKNSMKEKQMMNQYAHHIGGAHNYRRNVRRNDSNISLSLFYVITMMSFVYIFMSIYKRFKSLFYVLLCAFICACAFLYHEYWNHSCLHRGINYKFSMTTPASINPVTSLLATEKKQDPREEFYKNLYNSVYNNLYELNKSTLNFASKSLNVQFQSSIFSNLNEMFPPRNVQDSPYMDDL</sequence>
<dbReference type="OMA" id="WIENSKV"/>
<dbReference type="Pfam" id="PF02121">
    <property type="entry name" value="IP_trans"/>
    <property type="match status" value="1"/>
</dbReference>
<feature type="compositionally biased region" description="Basic and acidic residues" evidence="1">
    <location>
        <begin position="401"/>
        <end position="413"/>
    </location>
</feature>
<organism evidence="4 5">
    <name type="scientific">Plasmodium fragile</name>
    <dbReference type="NCBI Taxonomy" id="5857"/>
    <lineage>
        <taxon>Eukaryota</taxon>
        <taxon>Sar</taxon>
        <taxon>Alveolata</taxon>
        <taxon>Apicomplexa</taxon>
        <taxon>Aconoidasida</taxon>
        <taxon>Haemosporida</taxon>
        <taxon>Plasmodiidae</taxon>
        <taxon>Plasmodium</taxon>
        <taxon>Plasmodium (Plasmodium)</taxon>
    </lineage>
</organism>
<feature type="compositionally biased region" description="Polar residues" evidence="1">
    <location>
        <begin position="535"/>
        <end position="550"/>
    </location>
</feature>
<dbReference type="InterPro" id="IPR023393">
    <property type="entry name" value="START-like_dom_sf"/>
</dbReference>
<dbReference type="AlphaFoldDB" id="A0A0D9QH15"/>
<dbReference type="SUPFAM" id="SSF55961">
    <property type="entry name" value="Bet v1-like"/>
    <property type="match status" value="1"/>
</dbReference>
<dbReference type="PANTHER" id="PTHR10658:SF11">
    <property type="entry name" value="VIBRATOR, ISOFORM B"/>
    <property type="match status" value="1"/>
</dbReference>
<feature type="compositionally biased region" description="Basic residues" evidence="1">
    <location>
        <begin position="357"/>
        <end position="371"/>
    </location>
</feature>
<dbReference type="Proteomes" id="UP000054561">
    <property type="component" value="Unassembled WGS sequence"/>
</dbReference>
<keyword evidence="2" id="KW-0812">Transmembrane</keyword>
<evidence type="ECO:0000256" key="2">
    <source>
        <dbReference type="SAM" id="Phobius"/>
    </source>
</evidence>
<accession>A0A0D9QH15</accession>